<accession>A0A0K8WIU8</accession>
<dbReference type="InterPro" id="IPR036770">
    <property type="entry name" value="Ankyrin_rpt-contain_sf"/>
</dbReference>
<dbReference type="SUPFAM" id="SSF81296">
    <property type="entry name" value="E set domains"/>
    <property type="match status" value="1"/>
</dbReference>
<feature type="repeat" description="ANK" evidence="1">
    <location>
        <begin position="735"/>
        <end position="767"/>
    </location>
</feature>
<dbReference type="InterPro" id="IPR002909">
    <property type="entry name" value="IPT_dom"/>
</dbReference>
<dbReference type="InterPro" id="IPR000451">
    <property type="entry name" value="NFkB/Dor"/>
</dbReference>
<feature type="domain" description="RHD" evidence="3">
    <location>
        <begin position="143"/>
        <end position="335"/>
    </location>
</feature>
<dbReference type="EMBL" id="GDHF01001549">
    <property type="protein sequence ID" value="JAI50765.1"/>
    <property type="molecule type" value="Transcribed_RNA"/>
</dbReference>
<reference evidence="4" key="1">
    <citation type="submission" date="2015-06" db="EMBL/GenBank/DDBJ databases">
        <authorList>
            <person name="Hoefler B.C."/>
            <person name="Straight P.D."/>
        </authorList>
    </citation>
    <scope>NUCLEOTIDE SEQUENCE</scope>
</reference>
<dbReference type="PROSITE" id="PS50254">
    <property type="entry name" value="REL_2"/>
    <property type="match status" value="1"/>
</dbReference>
<dbReference type="CDD" id="cd07884">
    <property type="entry name" value="RHD-n_Relish"/>
    <property type="match status" value="1"/>
</dbReference>
<dbReference type="OrthoDB" id="10254686at2759"/>
<dbReference type="InterPro" id="IPR002110">
    <property type="entry name" value="Ankyrin_rpt"/>
</dbReference>
<feature type="compositionally biased region" description="Low complexity" evidence="2">
    <location>
        <begin position="36"/>
        <end position="51"/>
    </location>
</feature>
<dbReference type="SMART" id="SM00429">
    <property type="entry name" value="IPT"/>
    <property type="match status" value="1"/>
</dbReference>
<organism evidence="4">
    <name type="scientific">Bactrocera latifrons</name>
    <name type="common">Malaysian fruit fly</name>
    <name type="synonym">Chaetodacus latifrons</name>
    <dbReference type="NCBI Taxonomy" id="174628"/>
    <lineage>
        <taxon>Eukaryota</taxon>
        <taxon>Metazoa</taxon>
        <taxon>Ecdysozoa</taxon>
        <taxon>Arthropoda</taxon>
        <taxon>Hexapoda</taxon>
        <taxon>Insecta</taxon>
        <taxon>Pterygota</taxon>
        <taxon>Neoptera</taxon>
        <taxon>Endopterygota</taxon>
        <taxon>Diptera</taxon>
        <taxon>Brachycera</taxon>
        <taxon>Muscomorpha</taxon>
        <taxon>Tephritoidea</taxon>
        <taxon>Tephritidae</taxon>
        <taxon>Bactrocera</taxon>
        <taxon>Bactrocera</taxon>
    </lineage>
</organism>
<dbReference type="Pfam" id="PF00554">
    <property type="entry name" value="RHD_DNA_bind"/>
    <property type="match status" value="1"/>
</dbReference>
<feature type="region of interest" description="Disordered" evidence="2">
    <location>
        <begin position="451"/>
        <end position="482"/>
    </location>
</feature>
<dbReference type="InterPro" id="IPR032397">
    <property type="entry name" value="RHD_dimer"/>
</dbReference>
<evidence type="ECO:0000259" key="3">
    <source>
        <dbReference type="PROSITE" id="PS50254"/>
    </source>
</evidence>
<feature type="compositionally biased region" description="Low complexity" evidence="2">
    <location>
        <begin position="457"/>
        <end position="471"/>
    </location>
</feature>
<dbReference type="GO" id="GO:0048731">
    <property type="term" value="P:system development"/>
    <property type="evidence" value="ECO:0007669"/>
    <property type="project" value="UniProtKB-ARBA"/>
</dbReference>
<dbReference type="PANTHER" id="PTHR24169">
    <property type="entry name" value="NUCLEAR FACTOR NF-KAPPA-B PROTEIN"/>
    <property type="match status" value="1"/>
</dbReference>
<dbReference type="AlphaFoldDB" id="A0A0K8WIU8"/>
<dbReference type="GO" id="GO:0000978">
    <property type="term" value="F:RNA polymerase II cis-regulatory region sequence-specific DNA binding"/>
    <property type="evidence" value="ECO:0007669"/>
    <property type="project" value="TreeGrafter"/>
</dbReference>
<feature type="region of interest" description="Disordered" evidence="2">
    <location>
        <begin position="885"/>
        <end position="905"/>
    </location>
</feature>
<dbReference type="GO" id="GO:0048468">
    <property type="term" value="P:cell development"/>
    <property type="evidence" value="ECO:0007669"/>
    <property type="project" value="UniProtKB-ARBA"/>
</dbReference>
<dbReference type="InterPro" id="IPR033926">
    <property type="entry name" value="IPT_NFkappaB"/>
</dbReference>
<dbReference type="InterPro" id="IPR014756">
    <property type="entry name" value="Ig_E-set"/>
</dbReference>
<proteinExistence type="predicted"/>
<feature type="region of interest" description="Disordered" evidence="2">
    <location>
        <begin position="21"/>
        <end position="53"/>
    </location>
</feature>
<dbReference type="InterPro" id="IPR008967">
    <property type="entry name" value="p53-like_TF_DNA-bd_sf"/>
</dbReference>
<dbReference type="InterPro" id="IPR011539">
    <property type="entry name" value="RHD_DNA_bind_dom"/>
</dbReference>
<dbReference type="Pfam" id="PF12796">
    <property type="entry name" value="Ank_2"/>
    <property type="match status" value="1"/>
</dbReference>
<dbReference type="PANTHER" id="PTHR24169:SF28">
    <property type="entry name" value="NUCLEAR FACTOR NF-KAPPA-B P110 SUBUNIT"/>
    <property type="match status" value="1"/>
</dbReference>
<feature type="repeat" description="ANK" evidence="1">
    <location>
        <begin position="770"/>
        <end position="793"/>
    </location>
</feature>
<evidence type="ECO:0000256" key="2">
    <source>
        <dbReference type="SAM" id="MobiDB-lite"/>
    </source>
</evidence>
<name>A0A0K8WIU8_BACLA</name>
<dbReference type="CDD" id="cd01177">
    <property type="entry name" value="IPT_NFkappaB"/>
    <property type="match status" value="1"/>
</dbReference>
<sequence>MINEYIDMDTHSIRYVSESSNASTSGYSTMSPGYNSVQSNPTSPSQSPSSQLRTEFSNMNLPSESTHNQPSYATLQNATLLYNQNSHPLNATNNCMNFAPVMGMPSAMVTLPQHQFGGLPTQSSHMFTNISGTAMKTITSNGKYPAELRILEHPVEKFRFRYKSEMHGTHGSLNGANSKRTPKTFPEVELCNFNGKAVIRCSLFQTNLESPHSHQLVVRKDDTDICDPHSLIVSPERGYVAQFQNMGIIHTAKKFIFDELLNKKMNRLKFELARDELTTKEVQELHKETEKESKEMNLNQVRLCFEAFKVEDDDTYTRIAAPVYTNPINNRKSAQTGELRICRLSIATGSVSGGDDLILLVEKVSKKNIKVRFYEFNDDEDLVWEAYGKFRESDVHHQYAIVCQTPPYKDKDVIDKPVDVCIELVRPTDDERSYPPVTFRYKPRDVIVSRKRRRTCSRSTSSSGSGSSLSSFELPKPVQEQTANVKVENRQIQMQLGNTEGEGGDYRMNNPTISEEYDKNLQINRLIGSDTFKECMQMNSEELENICRIDSIGNISGIIDIYNELSGPGTPTNNLTGTLVEDGVSTTSFSNRQVSSDLRKEYMKSILVAPMDVQRNSYLQKIFKIFDDIRTSKNKSENELTKAKAAKEIDDIFMEHSERNEFRESILHEIIASDNPKLVIKICHVLEYFKLTYLFSKVLNARNESALHTACLHNRVNYIRPLLGLACDPNIQNHDGNTALHIAVKEQHDKCTESFLNSGVRLNLAIKNDEGFTPLHLAIRQRNYDVAKKLLQHDHRAALVPNAKEQNNALHMAVLQSDYEFVKLILETATQNVIELMHASNAAGRNAGDLAKELKTKVGTQIITYFTSLGYKAVDTVNFIVKEEEMSSTSGEEDEEGTSNSFDEAKERGKIRVKDEFKGMGLNEVDNHNAVNKQPTTFEELLCDAQKYRNLVAALSVQDKWKQLAVPCKMQHLLCLWNKADDMLDYMRKNIEYDVFINALGLVDIQILKLLQNI</sequence>
<dbReference type="Pfam" id="PF16179">
    <property type="entry name" value="RHD_dimer"/>
    <property type="match status" value="1"/>
</dbReference>
<evidence type="ECO:0000313" key="4">
    <source>
        <dbReference type="EMBL" id="JAI50765.1"/>
    </source>
</evidence>
<dbReference type="InterPro" id="IPR037059">
    <property type="entry name" value="RHD_DNA_bind_dom_sf"/>
</dbReference>
<dbReference type="Gene3D" id="2.60.40.340">
    <property type="entry name" value="Rel homology domain (RHD), DNA-binding domain"/>
    <property type="match status" value="1"/>
</dbReference>
<dbReference type="GO" id="GO:0000981">
    <property type="term" value="F:DNA-binding transcription factor activity, RNA polymerase II-specific"/>
    <property type="evidence" value="ECO:0007669"/>
    <property type="project" value="TreeGrafter"/>
</dbReference>
<dbReference type="PRINTS" id="PR00057">
    <property type="entry name" value="NFKBTNSCPFCT"/>
</dbReference>
<dbReference type="Gene3D" id="2.60.40.10">
    <property type="entry name" value="Immunoglobulins"/>
    <property type="match status" value="1"/>
</dbReference>
<evidence type="ECO:0000256" key="1">
    <source>
        <dbReference type="PROSITE-ProRule" id="PRU00023"/>
    </source>
</evidence>
<dbReference type="PROSITE" id="PS50088">
    <property type="entry name" value="ANK_REPEAT"/>
    <property type="match status" value="2"/>
</dbReference>
<dbReference type="Gene3D" id="1.25.40.20">
    <property type="entry name" value="Ankyrin repeat-containing domain"/>
    <property type="match status" value="1"/>
</dbReference>
<keyword evidence="1" id="KW-0040">ANK repeat</keyword>
<dbReference type="PROSITE" id="PS50297">
    <property type="entry name" value="ANK_REP_REGION"/>
    <property type="match status" value="2"/>
</dbReference>
<dbReference type="InterPro" id="IPR013783">
    <property type="entry name" value="Ig-like_fold"/>
</dbReference>
<dbReference type="SUPFAM" id="SSF48403">
    <property type="entry name" value="Ankyrin repeat"/>
    <property type="match status" value="1"/>
</dbReference>
<dbReference type="GO" id="GO:0005737">
    <property type="term" value="C:cytoplasm"/>
    <property type="evidence" value="ECO:0007669"/>
    <property type="project" value="InterPro"/>
</dbReference>
<feature type="compositionally biased region" description="Polar residues" evidence="2">
    <location>
        <begin position="21"/>
        <end position="35"/>
    </location>
</feature>
<gene>
    <name evidence="4" type="primary">Rel_2</name>
    <name evidence="4" type="ORF">c0_g1_i2</name>
</gene>
<dbReference type="SMART" id="SM00248">
    <property type="entry name" value="ANK"/>
    <property type="match status" value="4"/>
</dbReference>
<protein>
    <submittedName>
        <fullName evidence="4">Nuclear factor NF-kappa-B p110 subunit</fullName>
    </submittedName>
</protein>
<dbReference type="SUPFAM" id="SSF49417">
    <property type="entry name" value="p53-like transcription factors"/>
    <property type="match status" value="1"/>
</dbReference>